<protein>
    <recommendedName>
        <fullName evidence="1">STAS domain-containing protein</fullName>
    </recommendedName>
</protein>
<organism evidence="2">
    <name type="scientific">hydrothermal vent metagenome</name>
    <dbReference type="NCBI Taxonomy" id="652676"/>
    <lineage>
        <taxon>unclassified sequences</taxon>
        <taxon>metagenomes</taxon>
        <taxon>ecological metagenomes</taxon>
    </lineage>
</organism>
<dbReference type="InterPro" id="IPR036513">
    <property type="entry name" value="STAS_dom_sf"/>
</dbReference>
<proteinExistence type="predicted"/>
<reference evidence="2" key="1">
    <citation type="submission" date="2018-06" db="EMBL/GenBank/DDBJ databases">
        <authorList>
            <person name="Zhirakovskaya E."/>
        </authorList>
    </citation>
    <scope>NUCLEOTIDE SEQUENCE</scope>
</reference>
<dbReference type="PANTHER" id="PTHR35849:SF2">
    <property type="entry name" value="BLR2341 PROTEIN"/>
    <property type="match status" value="1"/>
</dbReference>
<dbReference type="PANTHER" id="PTHR35849">
    <property type="entry name" value="BLR2341 PROTEIN"/>
    <property type="match status" value="1"/>
</dbReference>
<feature type="domain" description="STAS" evidence="1">
    <location>
        <begin position="17"/>
        <end position="107"/>
    </location>
</feature>
<dbReference type="InterPro" id="IPR002645">
    <property type="entry name" value="STAS_dom"/>
</dbReference>
<evidence type="ECO:0000259" key="1">
    <source>
        <dbReference type="PROSITE" id="PS50801"/>
    </source>
</evidence>
<dbReference type="EMBL" id="UOFO01000151">
    <property type="protein sequence ID" value="VAW88795.1"/>
    <property type="molecule type" value="Genomic_DNA"/>
</dbReference>
<name>A0A3B0Z5S7_9ZZZZ</name>
<accession>A0A3B0Z5S7</accession>
<dbReference type="InterPro" id="IPR052746">
    <property type="entry name" value="MlaB_ABC_Transporter"/>
</dbReference>
<dbReference type="SUPFAM" id="SSF52091">
    <property type="entry name" value="SpoIIaa-like"/>
    <property type="match status" value="1"/>
</dbReference>
<dbReference type="InterPro" id="IPR058548">
    <property type="entry name" value="MlaB-like_STAS"/>
</dbReference>
<dbReference type="PROSITE" id="PS50801">
    <property type="entry name" value="STAS"/>
    <property type="match status" value="1"/>
</dbReference>
<gene>
    <name evidence="2" type="ORF">MNBD_GAMMA16-1069</name>
</gene>
<dbReference type="Pfam" id="PF13466">
    <property type="entry name" value="STAS_2"/>
    <property type="match status" value="1"/>
</dbReference>
<evidence type="ECO:0000313" key="2">
    <source>
        <dbReference type="EMBL" id="VAW88795.1"/>
    </source>
</evidence>
<sequence length="107" mass="11406">MKAKPVLEAKEGEPGCYRLLGEISFATVGEFDRRMDPKLFAYSVISIDLAGVSRADSAGLALLLAWVKIARSQSAELSLENFPNQLLAIARVGGVDDLLPISSLSGV</sequence>
<dbReference type="AlphaFoldDB" id="A0A3B0Z5S7"/>
<dbReference type="CDD" id="cd07043">
    <property type="entry name" value="STAS_anti-anti-sigma_factors"/>
    <property type="match status" value="1"/>
</dbReference>
<dbReference type="Gene3D" id="3.30.750.24">
    <property type="entry name" value="STAS domain"/>
    <property type="match status" value="1"/>
</dbReference>